<gene>
    <name evidence="3" type="ORF">AMTR_s00001p00090180</name>
</gene>
<proteinExistence type="predicted"/>
<keyword evidence="4" id="KW-1185">Reference proteome</keyword>
<feature type="domain" description="Very-long-chain aldehyde decarbonylase CER1-like C-terminal" evidence="2">
    <location>
        <begin position="2"/>
        <end position="96"/>
    </location>
</feature>
<dbReference type="EMBL" id="KI397142">
    <property type="protein sequence ID" value="ERM96184.1"/>
    <property type="molecule type" value="Genomic_DNA"/>
</dbReference>
<evidence type="ECO:0000313" key="3">
    <source>
        <dbReference type="EMBL" id="ERM96184.1"/>
    </source>
</evidence>
<reference evidence="4" key="1">
    <citation type="journal article" date="2013" name="Science">
        <title>The Amborella genome and the evolution of flowering plants.</title>
        <authorList>
            <consortium name="Amborella Genome Project"/>
        </authorList>
    </citation>
    <scope>NUCLEOTIDE SEQUENCE [LARGE SCALE GENOMIC DNA]</scope>
</reference>
<dbReference type="OMA" id="MVQISIV"/>
<dbReference type="Pfam" id="PF12076">
    <property type="entry name" value="CER1-like_C"/>
    <property type="match status" value="1"/>
</dbReference>
<dbReference type="Gramene" id="ERM96184">
    <property type="protein sequence ID" value="ERM96184"/>
    <property type="gene ID" value="AMTR_s00001p00090180"/>
</dbReference>
<dbReference type="GO" id="GO:0016020">
    <property type="term" value="C:membrane"/>
    <property type="evidence" value="ECO:0007669"/>
    <property type="project" value="UniProtKB-SubCell"/>
</dbReference>
<dbReference type="InterPro" id="IPR021940">
    <property type="entry name" value="CER1-like_C"/>
</dbReference>
<name>W1NLR3_AMBTC</name>
<evidence type="ECO:0000256" key="1">
    <source>
        <dbReference type="ARBA" id="ARBA00004141"/>
    </source>
</evidence>
<dbReference type="AlphaFoldDB" id="W1NLR3"/>
<dbReference type="eggNOG" id="ENOG502QR3T">
    <property type="taxonomic scope" value="Eukaryota"/>
</dbReference>
<comment type="subcellular location">
    <subcellularLocation>
        <location evidence="1">Membrane</location>
        <topology evidence="1">Multi-pass membrane protein</topology>
    </subcellularLocation>
</comment>
<dbReference type="HOGENOM" id="CLU_148979_0_0_1"/>
<sequence length="98" mass="11184">MKDEKDAPKGTIFIPFSQFPLKMIRKDCTYLSTLAMIVPSNLENMHSCENWLPRRVMSAWRVGGILNALEGRETHGDTMLDLDKVWSSALNRGFLPFP</sequence>
<accession>W1NLR3</accession>
<evidence type="ECO:0000313" key="4">
    <source>
        <dbReference type="Proteomes" id="UP000017836"/>
    </source>
</evidence>
<organism evidence="3 4">
    <name type="scientific">Amborella trichopoda</name>
    <dbReference type="NCBI Taxonomy" id="13333"/>
    <lineage>
        <taxon>Eukaryota</taxon>
        <taxon>Viridiplantae</taxon>
        <taxon>Streptophyta</taxon>
        <taxon>Embryophyta</taxon>
        <taxon>Tracheophyta</taxon>
        <taxon>Spermatophyta</taxon>
        <taxon>Magnoliopsida</taxon>
        <taxon>Amborellales</taxon>
        <taxon>Amborellaceae</taxon>
        <taxon>Amborella</taxon>
    </lineage>
</organism>
<protein>
    <recommendedName>
        <fullName evidence="2">Very-long-chain aldehyde decarbonylase CER1-like C-terminal domain-containing protein</fullName>
    </recommendedName>
</protein>
<dbReference type="Proteomes" id="UP000017836">
    <property type="component" value="Unassembled WGS sequence"/>
</dbReference>
<evidence type="ECO:0000259" key="2">
    <source>
        <dbReference type="Pfam" id="PF12076"/>
    </source>
</evidence>